<organism evidence="1">
    <name type="scientific">freshwater metagenome</name>
    <dbReference type="NCBI Taxonomy" id="449393"/>
    <lineage>
        <taxon>unclassified sequences</taxon>
        <taxon>metagenomes</taxon>
        <taxon>ecological metagenomes</taxon>
    </lineage>
</organism>
<protein>
    <submittedName>
        <fullName evidence="1">Unannotated protein</fullName>
    </submittedName>
</protein>
<evidence type="ECO:0000313" key="1">
    <source>
        <dbReference type="EMBL" id="CAB4917768.1"/>
    </source>
</evidence>
<dbReference type="AlphaFoldDB" id="A0A6J7HEX4"/>
<accession>A0A6J7HEX4</accession>
<gene>
    <name evidence="1" type="ORF">UFOPK3472_03413</name>
</gene>
<dbReference type="EMBL" id="CAFBLX010000334">
    <property type="protein sequence ID" value="CAB4917768.1"/>
    <property type="molecule type" value="Genomic_DNA"/>
</dbReference>
<name>A0A6J7HEX4_9ZZZZ</name>
<reference evidence="1" key="1">
    <citation type="submission" date="2020-05" db="EMBL/GenBank/DDBJ databases">
        <authorList>
            <person name="Chiriac C."/>
            <person name="Salcher M."/>
            <person name="Ghai R."/>
            <person name="Kavagutti S V."/>
        </authorList>
    </citation>
    <scope>NUCLEOTIDE SEQUENCE</scope>
</reference>
<sequence length="186" mass="19315">MRFVENGDRLGLQLAVGTEVAAGGDAIAVDVDQPSSETARARLGPGVEGGRNIPVLGTAERHPLALTLDDDAGGHGLHTACRQLRHDLLPQHRADLVAVETVEDAAGFLCVDEVLVQVASIGGGREDRRLGDLVEDHASNGDFGVQGLEEMPGDGLTLAVGVSGEIQLVGVLEQAFELCDLALLLG</sequence>
<proteinExistence type="predicted"/>